<feature type="domain" description="Helicase C-terminal" evidence="8">
    <location>
        <begin position="378"/>
        <end position="549"/>
    </location>
</feature>
<evidence type="ECO:0000256" key="3">
    <source>
        <dbReference type="ARBA" id="ARBA00022840"/>
    </source>
</evidence>
<dbReference type="CDD" id="cd18787">
    <property type="entry name" value="SF2_C_DEAD"/>
    <property type="match status" value="1"/>
</dbReference>
<evidence type="ECO:0000259" key="7">
    <source>
        <dbReference type="PROSITE" id="PS51192"/>
    </source>
</evidence>
<dbReference type="GO" id="GO:0005524">
    <property type="term" value="F:ATP binding"/>
    <property type="evidence" value="ECO:0007669"/>
    <property type="project" value="UniProtKB-UniRule"/>
</dbReference>
<evidence type="ECO:0000313" key="9">
    <source>
        <dbReference type="EMBL" id="KAA1068184.1"/>
    </source>
</evidence>
<name>A0A5B0LX78_PUCGR</name>
<comment type="caution">
    <text evidence="9">The sequence shown here is derived from an EMBL/GenBank/DDBJ whole genome shotgun (WGS) entry which is preliminary data.</text>
</comment>
<comment type="similarity">
    <text evidence="5">Belongs to the DEAD box helicase family.</text>
</comment>
<dbReference type="Pfam" id="PF00270">
    <property type="entry name" value="DEAD"/>
    <property type="match status" value="1"/>
</dbReference>
<dbReference type="InterPro" id="IPR011545">
    <property type="entry name" value="DEAD/DEAH_box_helicase_dom"/>
</dbReference>
<protein>
    <recommendedName>
        <fullName evidence="5">ATP-dependent RNA helicase</fullName>
        <ecNumber evidence="5">3.6.4.13</ecNumber>
    </recommendedName>
</protein>
<feature type="region of interest" description="Disordered" evidence="6">
    <location>
        <begin position="69"/>
        <end position="101"/>
    </location>
</feature>
<feature type="region of interest" description="Disordered" evidence="6">
    <location>
        <begin position="722"/>
        <end position="859"/>
    </location>
</feature>
<evidence type="ECO:0000256" key="1">
    <source>
        <dbReference type="ARBA" id="ARBA00022741"/>
    </source>
</evidence>
<dbReference type="SMART" id="SM00487">
    <property type="entry name" value="DEXDc"/>
    <property type="match status" value="1"/>
</dbReference>
<keyword evidence="1 5" id="KW-0547">Nucleotide-binding</keyword>
<gene>
    <name evidence="9" type="ORF">PGTUg99_024977</name>
</gene>
<feature type="compositionally biased region" description="Gly residues" evidence="6">
    <location>
        <begin position="805"/>
        <end position="818"/>
    </location>
</feature>
<dbReference type="GO" id="GO:0016787">
    <property type="term" value="F:hydrolase activity"/>
    <property type="evidence" value="ECO:0007669"/>
    <property type="project" value="UniProtKB-KW"/>
</dbReference>
<dbReference type="AlphaFoldDB" id="A0A5B0LX78"/>
<evidence type="ECO:0000256" key="6">
    <source>
        <dbReference type="SAM" id="MobiDB-lite"/>
    </source>
</evidence>
<comment type="domain">
    <text evidence="5">The Q motif is unique to and characteristic of the DEAD box family of RNA helicases and controls ATP binding and hydrolysis.</text>
</comment>
<dbReference type="Pfam" id="PF00271">
    <property type="entry name" value="Helicase_C"/>
    <property type="match status" value="1"/>
</dbReference>
<dbReference type="EC" id="3.6.4.13" evidence="5"/>
<dbReference type="PROSITE" id="PS51194">
    <property type="entry name" value="HELICASE_CTER"/>
    <property type="match status" value="1"/>
</dbReference>
<dbReference type="SMART" id="SM00490">
    <property type="entry name" value="HELICc"/>
    <property type="match status" value="1"/>
</dbReference>
<evidence type="ECO:0000259" key="8">
    <source>
        <dbReference type="PROSITE" id="PS51194"/>
    </source>
</evidence>
<dbReference type="InterPro" id="IPR027417">
    <property type="entry name" value="P-loop_NTPase"/>
</dbReference>
<keyword evidence="2 5" id="KW-0378">Hydrolase</keyword>
<organism evidence="9 10">
    <name type="scientific">Puccinia graminis f. sp. tritici</name>
    <dbReference type="NCBI Taxonomy" id="56615"/>
    <lineage>
        <taxon>Eukaryota</taxon>
        <taxon>Fungi</taxon>
        <taxon>Dikarya</taxon>
        <taxon>Basidiomycota</taxon>
        <taxon>Pucciniomycotina</taxon>
        <taxon>Pucciniomycetes</taxon>
        <taxon>Pucciniales</taxon>
        <taxon>Pucciniaceae</taxon>
        <taxon>Puccinia</taxon>
    </lineage>
</organism>
<evidence type="ECO:0000256" key="5">
    <source>
        <dbReference type="RuleBase" id="RU365068"/>
    </source>
</evidence>
<keyword evidence="5" id="KW-0347">Helicase</keyword>
<comment type="function">
    <text evidence="5">RNA helicase.</text>
</comment>
<dbReference type="PANTHER" id="PTHR24031">
    <property type="entry name" value="RNA HELICASE"/>
    <property type="match status" value="1"/>
</dbReference>
<feature type="region of interest" description="Disordered" evidence="6">
    <location>
        <begin position="685"/>
        <end position="709"/>
    </location>
</feature>
<keyword evidence="3 5" id="KW-0067">ATP-binding</keyword>
<feature type="domain" description="Helicase ATP-binding" evidence="7">
    <location>
        <begin position="145"/>
        <end position="350"/>
    </location>
</feature>
<feature type="compositionally biased region" description="Gly residues" evidence="6">
    <location>
        <begin position="723"/>
        <end position="779"/>
    </location>
</feature>
<dbReference type="SUPFAM" id="SSF52540">
    <property type="entry name" value="P-loop containing nucleoside triphosphate hydrolases"/>
    <property type="match status" value="1"/>
</dbReference>
<dbReference type="EMBL" id="VDEP01000506">
    <property type="protein sequence ID" value="KAA1068184.1"/>
    <property type="molecule type" value="Genomic_DNA"/>
</dbReference>
<evidence type="ECO:0000256" key="4">
    <source>
        <dbReference type="ARBA" id="ARBA00022884"/>
    </source>
</evidence>
<accession>A0A5B0LX78</accession>
<sequence length="1028" mass="111292">MLPISRRSILTHSLKPSTLSRSLSSLPASSWSSRPSSFSSASLSHLKKTISSRAHISAISLSAKHASDRNSTAALRARTDVEATQPEEIEEDSEKPTTQPFSSIESYISPALYRAVTQSPFGYSHMSAVQDQLLSDLPNLIQATEGGQSRTKDLLVKAKTGTGKTLAFLIPAIESRLRDLEAEQARFKSQNPDATHQNLIQHMRRYEAETTGIVVMSPTRELATQIAQEAIKLTSHLKQFGIRLFVGGASKAAQLREFERGRRDIVVATPGRLNDVLNTSPAVRQNLATAKTLIMDEADTLLEMGFKEEIDEIVKQLPPKEERSTYLFSATISPEINRIAQQTMKKDTKIVDCVPTGETNVHAHVPQYFTVLPNPDQQVKHIFNLLAHDQLTNPSGKTVIFLPTTKMTQLFSQMISNFRRHLPWNSTGLTKVYEMHGGRTQRERENIAKDFRAGSGGGYQVLVTSDVSARGVDYPGVTRVIQIGVPTSRDIYVHRVGRTGRAGKSGRGDLILLPFEAGYVPSTLREIPIKPLSVSGLKDELTEMISKIDEAGQEQAPTILQQISQQRSMMNSRNSRYPNQRSEPKTNIQEVQMQLPVSTRVEAFDQNLRENIIPAIGEEAIRESFGSLLGYYGSKASDIRTTKDAILSGLKDWAVSGMLLPEEPYVSPTFLQKLGFNNDRRMARFGGRGGNSRGGGAGSSWGRGAGGGGNAWAARGASSSFGRSGGGGGGGGYSQGRAGGGGGGGGYSQGRAGGSSGGYSQGRAGGSSGGYSQGRPGGGMRDREGPQFNNRGSSQFGAPSSRRGPPGGSFGGGGGGGFERNSERNIVRSSRQLGVKREQGTAAQHPHQPSRNPSLQSPFSITQHSTSVHIFSVRSSTPAKLRTYNLRNMRAWMYTLPLLLTTLLPGCTTGLPMQAPEHLSQQATELVAPAKCPECKKSTKRESVDRPCDVVRGCWGLHQHDNAIHCGGTLIGTMTVCGKVGCSWPGSVHWKKCSGDHCLTPCPVDMHRNNQARPPSIFSRISNKNNNH</sequence>
<reference evidence="9 10" key="1">
    <citation type="submission" date="2019-05" db="EMBL/GenBank/DDBJ databases">
        <title>Emergence of the Ug99 lineage of the wheat stem rust pathogen through somatic hybridization.</title>
        <authorList>
            <person name="Li F."/>
            <person name="Upadhyaya N.M."/>
            <person name="Sperschneider J."/>
            <person name="Matny O."/>
            <person name="Nguyen-Phuc H."/>
            <person name="Mago R."/>
            <person name="Raley C."/>
            <person name="Miller M.E."/>
            <person name="Silverstein K.A.T."/>
            <person name="Henningsen E."/>
            <person name="Hirsch C.D."/>
            <person name="Visser B."/>
            <person name="Pretorius Z.A."/>
            <person name="Steffenson B.J."/>
            <person name="Schwessinger B."/>
            <person name="Dodds P.N."/>
            <person name="Figueroa M."/>
        </authorList>
    </citation>
    <scope>NUCLEOTIDE SEQUENCE [LARGE SCALE GENOMIC DNA]</scope>
    <source>
        <strain evidence="9 10">Ug99</strain>
    </source>
</reference>
<feature type="compositionally biased region" description="Polar residues" evidence="6">
    <location>
        <begin position="847"/>
        <end position="859"/>
    </location>
</feature>
<comment type="catalytic activity">
    <reaction evidence="5">
        <text>ATP + H2O = ADP + phosphate + H(+)</text>
        <dbReference type="Rhea" id="RHEA:13065"/>
        <dbReference type="ChEBI" id="CHEBI:15377"/>
        <dbReference type="ChEBI" id="CHEBI:15378"/>
        <dbReference type="ChEBI" id="CHEBI:30616"/>
        <dbReference type="ChEBI" id="CHEBI:43474"/>
        <dbReference type="ChEBI" id="CHEBI:456216"/>
        <dbReference type="EC" id="3.6.4.13"/>
    </reaction>
</comment>
<feature type="compositionally biased region" description="Gly residues" evidence="6">
    <location>
        <begin position="686"/>
        <end position="709"/>
    </location>
</feature>
<dbReference type="InterPro" id="IPR001650">
    <property type="entry name" value="Helicase_C-like"/>
</dbReference>
<feature type="region of interest" description="Disordered" evidence="6">
    <location>
        <begin position="19"/>
        <end position="39"/>
    </location>
</feature>
<dbReference type="GO" id="GO:0003724">
    <property type="term" value="F:RNA helicase activity"/>
    <property type="evidence" value="ECO:0007669"/>
    <property type="project" value="UniProtKB-EC"/>
</dbReference>
<dbReference type="Gene3D" id="3.40.50.300">
    <property type="entry name" value="P-loop containing nucleotide triphosphate hydrolases"/>
    <property type="match status" value="2"/>
</dbReference>
<keyword evidence="4 5" id="KW-0694">RNA-binding</keyword>
<dbReference type="InterPro" id="IPR014001">
    <property type="entry name" value="Helicase_ATP-bd"/>
</dbReference>
<dbReference type="PROSITE" id="PS51192">
    <property type="entry name" value="HELICASE_ATP_BIND_1"/>
    <property type="match status" value="1"/>
</dbReference>
<evidence type="ECO:0000313" key="10">
    <source>
        <dbReference type="Proteomes" id="UP000325313"/>
    </source>
</evidence>
<dbReference type="GO" id="GO:0003723">
    <property type="term" value="F:RNA binding"/>
    <property type="evidence" value="ECO:0007669"/>
    <property type="project" value="UniProtKB-UniRule"/>
</dbReference>
<dbReference type="Proteomes" id="UP000325313">
    <property type="component" value="Unassembled WGS sequence"/>
</dbReference>
<proteinExistence type="inferred from homology"/>
<evidence type="ECO:0000256" key="2">
    <source>
        <dbReference type="ARBA" id="ARBA00022801"/>
    </source>
</evidence>